<dbReference type="PRINTS" id="PR00081">
    <property type="entry name" value="GDHRDH"/>
</dbReference>
<sequence length="244" mass="27000">MRKTILVTGGTKGIGRAILERFAKEGFDIMTCARNAQELASLKADLTEQYPSIKILTVQADLSLKSEVEKLALEVKGFAIPDVLVNNTGVFMPGTIHEEPVGNFELMMQTNLFSAYYLTRALVMEMIARKSGHIFSMGSIAGLTAYPNGGSYAVSKWAMLGMTKCLREELKPHQIKVTSILAGATYTSSWEGVDLPIDRFMSAVDVAESVWGAYNLSPRTVVEEIIYQTTTWRYLKSYGSYQNP</sequence>
<dbReference type="SUPFAM" id="SSF51735">
    <property type="entry name" value="NAD(P)-binding Rossmann-fold domains"/>
    <property type="match status" value="1"/>
</dbReference>
<comment type="caution">
    <text evidence="4">The sequence shown here is derived from an EMBL/GenBank/DDBJ whole genome shotgun (WGS) entry which is preliminary data.</text>
</comment>
<reference evidence="4" key="1">
    <citation type="submission" date="2022-05" db="EMBL/GenBank/DDBJ databases">
        <title>A multi-omics perspective on studying reproductive biology in Daphnia sinensis.</title>
        <authorList>
            <person name="Jia J."/>
        </authorList>
    </citation>
    <scope>NUCLEOTIDE SEQUENCE</scope>
    <source>
        <strain evidence="4">WSL</strain>
    </source>
</reference>
<dbReference type="PROSITE" id="PS00061">
    <property type="entry name" value="ADH_SHORT"/>
    <property type="match status" value="1"/>
</dbReference>
<dbReference type="AlphaFoldDB" id="A0AAD5KU78"/>
<dbReference type="Gene3D" id="3.40.50.720">
    <property type="entry name" value="NAD(P)-binding Rossmann-like Domain"/>
    <property type="match status" value="1"/>
</dbReference>
<comment type="similarity">
    <text evidence="1 3">Belongs to the short-chain dehydrogenases/reductases (SDR) family.</text>
</comment>
<protein>
    <submittedName>
        <fullName evidence="4">Uncharacterized oxidoreductase</fullName>
    </submittedName>
</protein>
<evidence type="ECO:0000256" key="3">
    <source>
        <dbReference type="RuleBase" id="RU000363"/>
    </source>
</evidence>
<evidence type="ECO:0000313" key="5">
    <source>
        <dbReference type="Proteomes" id="UP000820818"/>
    </source>
</evidence>
<dbReference type="CDD" id="cd05233">
    <property type="entry name" value="SDR_c"/>
    <property type="match status" value="1"/>
</dbReference>
<dbReference type="InterPro" id="IPR036291">
    <property type="entry name" value="NAD(P)-bd_dom_sf"/>
</dbReference>
<accession>A0AAD5KU78</accession>
<dbReference type="PRINTS" id="PR00080">
    <property type="entry name" value="SDRFAMILY"/>
</dbReference>
<dbReference type="EMBL" id="WJBH02000205">
    <property type="protein sequence ID" value="KAI9549911.1"/>
    <property type="molecule type" value="Genomic_DNA"/>
</dbReference>
<evidence type="ECO:0000256" key="1">
    <source>
        <dbReference type="ARBA" id="ARBA00006484"/>
    </source>
</evidence>
<dbReference type="InterPro" id="IPR002347">
    <property type="entry name" value="SDR_fam"/>
</dbReference>
<dbReference type="InterPro" id="IPR020904">
    <property type="entry name" value="Sc_DH/Rdtase_CS"/>
</dbReference>
<dbReference type="PANTHER" id="PTHR42901">
    <property type="entry name" value="ALCOHOL DEHYDROGENASE"/>
    <property type="match status" value="1"/>
</dbReference>
<name>A0AAD5KU78_9CRUS</name>
<dbReference type="GO" id="GO:0016491">
    <property type="term" value="F:oxidoreductase activity"/>
    <property type="evidence" value="ECO:0007669"/>
    <property type="project" value="UniProtKB-KW"/>
</dbReference>
<dbReference type="Pfam" id="PF00106">
    <property type="entry name" value="adh_short"/>
    <property type="match status" value="1"/>
</dbReference>
<keyword evidence="5" id="KW-1185">Reference proteome</keyword>
<dbReference type="Proteomes" id="UP000820818">
    <property type="component" value="Unassembled WGS sequence"/>
</dbReference>
<gene>
    <name evidence="4" type="ORF">GHT06_005799</name>
</gene>
<proteinExistence type="inferred from homology"/>
<organism evidence="4 5">
    <name type="scientific">Daphnia sinensis</name>
    <dbReference type="NCBI Taxonomy" id="1820382"/>
    <lineage>
        <taxon>Eukaryota</taxon>
        <taxon>Metazoa</taxon>
        <taxon>Ecdysozoa</taxon>
        <taxon>Arthropoda</taxon>
        <taxon>Crustacea</taxon>
        <taxon>Branchiopoda</taxon>
        <taxon>Diplostraca</taxon>
        <taxon>Cladocera</taxon>
        <taxon>Anomopoda</taxon>
        <taxon>Daphniidae</taxon>
        <taxon>Daphnia</taxon>
        <taxon>Daphnia similis group</taxon>
    </lineage>
</organism>
<evidence type="ECO:0000256" key="2">
    <source>
        <dbReference type="ARBA" id="ARBA00023002"/>
    </source>
</evidence>
<evidence type="ECO:0000313" key="4">
    <source>
        <dbReference type="EMBL" id="KAI9549911.1"/>
    </source>
</evidence>
<dbReference type="PANTHER" id="PTHR42901:SF1">
    <property type="entry name" value="ALCOHOL DEHYDROGENASE"/>
    <property type="match status" value="1"/>
</dbReference>
<keyword evidence="2" id="KW-0560">Oxidoreductase</keyword>